<accession>A0ACB6F476</accession>
<organism evidence="1 2">
    <name type="scientific">Alternaria gaisen</name>
    <dbReference type="NCBI Taxonomy" id="167740"/>
    <lineage>
        <taxon>Eukaryota</taxon>
        <taxon>Fungi</taxon>
        <taxon>Dikarya</taxon>
        <taxon>Ascomycota</taxon>
        <taxon>Pezizomycotina</taxon>
        <taxon>Dothideomycetes</taxon>
        <taxon>Pleosporomycetidae</taxon>
        <taxon>Pleosporales</taxon>
        <taxon>Pleosporineae</taxon>
        <taxon>Pleosporaceae</taxon>
        <taxon>Alternaria</taxon>
        <taxon>Alternaria sect. Alternaria</taxon>
    </lineage>
</organism>
<reference evidence="1 2" key="1">
    <citation type="journal article" date="2019" name="bioRxiv">
        <title>Genomics, evolutionary history and diagnostics of the Alternaria alternata species group including apple and Asian pear pathotypes.</title>
        <authorList>
            <person name="Armitage A.D."/>
            <person name="Cockerton H.M."/>
            <person name="Sreenivasaprasad S."/>
            <person name="Woodhall J.W."/>
            <person name="Lane C.R."/>
            <person name="Harrison R.J."/>
            <person name="Clarkson J.P."/>
        </authorList>
    </citation>
    <scope>NUCLEOTIDE SEQUENCE [LARGE SCALE GENOMIC DNA]</scope>
    <source>
        <strain evidence="1 2">FERA 650</strain>
    </source>
</reference>
<sequence>MAYPSNLSGKHGGGFDPNSNTSVQVPSSQQFYPTQSHHCGGGSYDPNNPTKPVVVVQHQPVSQLQPAFSPQTDIAITMVANDAQASVREIAPYEHAAPYQGDNGANEKQPGVSSLVRNGPIELKGYSYIFSPITTVKWGFPNFYRKPGLGYQKLGQHRHRDCFDREWTGDYDDRYISSWDGQVSKLVVQAVDDIFENNTGSTYRRTFIRNIAPVYLRLANWPFKHIDFARLNGKIPSEDYPMLCLKWFIASCMITIFISSPSPAEIASRNGGNYDPVPYQYFGYPKVAKNAIEMHKPKGLASSEANPIAERVLRPRYLCFLREEGKPAMIIKVEDWLAQQSGHSLSYVFIAYTAEQFNTPDDFRVLHEIADAAARNAGVMAYWVGCSCMPDNQLEEDVYRICDVIRGAQSLVIAVAAPANNRYEINTPDLMLQQWGSRVWTFPEVLLAPAGEMIKVYVRDSDLSQPLLVAKNQFAAQVWHDDAHVARQLIDHYEGNLILSQLELVTLALECLHKRQTGEYLPGDHSYALMGLLRVRPQIDRTDSAFQAFARLSLANGSDQLLERLICMLPKTPDQPWHSMDDAYNAKLWDILPQDVGIAGVGEDDSIILDGCRAANVRWKSFTPVAHTRRDSWKRMIAKLMLRLGGVVFIVAIALLAIPFATSILRAIGAFLLIYSLLIMGLSPWLLRLLYLGKFWEQQCWFFGFEGYMDLETIETQIFGGRLGRMKWTAAASPLSRHERNVHGECAPIDPTTDPAVAALVQRAKSAGPGEQRLFTLVDTGNMTATLFLAERPPVCFLMAGSEGGMKRIIGCSYDWTTATMYRETVLRIGTEFEDKMSRIGRVKIGFKRKQHPFGPLSQVGEAEGKQL</sequence>
<dbReference type="Proteomes" id="UP000293547">
    <property type="component" value="Unassembled WGS sequence"/>
</dbReference>
<dbReference type="EMBL" id="PDWZ02000018">
    <property type="protein sequence ID" value="KAB2099238.1"/>
    <property type="molecule type" value="Genomic_DNA"/>
</dbReference>
<proteinExistence type="predicted"/>
<keyword evidence="2" id="KW-1185">Reference proteome</keyword>
<evidence type="ECO:0000313" key="1">
    <source>
        <dbReference type="EMBL" id="KAB2099238.1"/>
    </source>
</evidence>
<evidence type="ECO:0000313" key="2">
    <source>
        <dbReference type="Proteomes" id="UP000293547"/>
    </source>
</evidence>
<name>A0ACB6F476_9PLEO</name>
<gene>
    <name evidence="1" type="ORF">AG0111_0g12567</name>
</gene>
<comment type="caution">
    <text evidence="1">The sequence shown here is derived from an EMBL/GenBank/DDBJ whole genome shotgun (WGS) entry which is preliminary data.</text>
</comment>
<protein>
    <submittedName>
        <fullName evidence="1">Uncharacterized protein</fullName>
    </submittedName>
</protein>